<dbReference type="PANTHER" id="PTHR21716:SF53">
    <property type="entry name" value="PERMEASE PERM-RELATED"/>
    <property type="match status" value="1"/>
</dbReference>
<comment type="similarity">
    <text evidence="2">Belongs to the autoinducer-2 exporter (AI-2E) (TC 2.A.86) family.</text>
</comment>
<keyword evidence="3" id="KW-0813">Transport</keyword>
<evidence type="ECO:0000313" key="10">
    <source>
        <dbReference type="Proteomes" id="UP001519342"/>
    </source>
</evidence>
<comment type="subcellular location">
    <subcellularLocation>
        <location evidence="1">Cell membrane</location>
        <topology evidence="1">Multi-pass membrane protein</topology>
    </subcellularLocation>
</comment>
<organism evidence="9 10">
    <name type="scientific">Sedimentibacter acidaminivorans</name>
    <dbReference type="NCBI Taxonomy" id="913099"/>
    <lineage>
        <taxon>Bacteria</taxon>
        <taxon>Bacillati</taxon>
        <taxon>Bacillota</taxon>
        <taxon>Tissierellia</taxon>
        <taxon>Sedimentibacter</taxon>
    </lineage>
</organism>
<feature type="transmembrane region" description="Helical" evidence="8">
    <location>
        <begin position="316"/>
        <end position="338"/>
    </location>
</feature>
<evidence type="ECO:0000256" key="2">
    <source>
        <dbReference type="ARBA" id="ARBA00009773"/>
    </source>
</evidence>
<dbReference type="Pfam" id="PF01594">
    <property type="entry name" value="AI-2E_transport"/>
    <property type="match status" value="1"/>
</dbReference>
<feature type="transmembrane region" description="Helical" evidence="8">
    <location>
        <begin position="31"/>
        <end position="56"/>
    </location>
</feature>
<feature type="transmembrane region" description="Helical" evidence="8">
    <location>
        <begin position="249"/>
        <end position="279"/>
    </location>
</feature>
<dbReference type="InterPro" id="IPR002549">
    <property type="entry name" value="AI-2E-like"/>
</dbReference>
<evidence type="ECO:0000256" key="3">
    <source>
        <dbReference type="ARBA" id="ARBA00022448"/>
    </source>
</evidence>
<evidence type="ECO:0000256" key="6">
    <source>
        <dbReference type="ARBA" id="ARBA00022989"/>
    </source>
</evidence>
<evidence type="ECO:0000256" key="5">
    <source>
        <dbReference type="ARBA" id="ARBA00022692"/>
    </source>
</evidence>
<dbReference type="RefSeq" id="WP_209512611.1">
    <property type="nucleotide sequence ID" value="NZ_JAGGKS010000008.1"/>
</dbReference>
<feature type="transmembrane region" description="Helical" evidence="8">
    <location>
        <begin position="154"/>
        <end position="181"/>
    </location>
</feature>
<dbReference type="PANTHER" id="PTHR21716">
    <property type="entry name" value="TRANSMEMBRANE PROTEIN"/>
    <property type="match status" value="1"/>
</dbReference>
<evidence type="ECO:0000256" key="1">
    <source>
        <dbReference type="ARBA" id="ARBA00004651"/>
    </source>
</evidence>
<gene>
    <name evidence="9" type="ORF">J2Z76_002764</name>
</gene>
<dbReference type="EMBL" id="JAGGKS010000008">
    <property type="protein sequence ID" value="MBP1926894.1"/>
    <property type="molecule type" value="Genomic_DNA"/>
</dbReference>
<accession>A0ABS4GGS0</accession>
<name>A0ABS4GGS0_9FIRM</name>
<feature type="transmembrane region" description="Helical" evidence="8">
    <location>
        <begin position="7"/>
        <end position="25"/>
    </location>
</feature>
<evidence type="ECO:0000256" key="8">
    <source>
        <dbReference type="SAM" id="Phobius"/>
    </source>
</evidence>
<keyword evidence="4" id="KW-1003">Cell membrane</keyword>
<dbReference type="Proteomes" id="UP001519342">
    <property type="component" value="Unassembled WGS sequence"/>
</dbReference>
<feature type="transmembrane region" description="Helical" evidence="8">
    <location>
        <begin position="68"/>
        <end position="92"/>
    </location>
</feature>
<feature type="transmembrane region" description="Helical" evidence="8">
    <location>
        <begin position="217"/>
        <end position="237"/>
    </location>
</feature>
<evidence type="ECO:0000313" key="9">
    <source>
        <dbReference type="EMBL" id="MBP1926894.1"/>
    </source>
</evidence>
<keyword evidence="10" id="KW-1185">Reference proteome</keyword>
<feature type="transmembrane region" description="Helical" evidence="8">
    <location>
        <begin position="112"/>
        <end position="133"/>
    </location>
</feature>
<evidence type="ECO:0000256" key="4">
    <source>
        <dbReference type="ARBA" id="ARBA00022475"/>
    </source>
</evidence>
<keyword evidence="6 8" id="KW-1133">Transmembrane helix</keyword>
<keyword evidence="5 8" id="KW-0812">Transmembrane</keyword>
<evidence type="ECO:0000256" key="7">
    <source>
        <dbReference type="ARBA" id="ARBA00023136"/>
    </source>
</evidence>
<proteinExistence type="inferred from homology"/>
<sequence length="369" mass="41622">MKNKNFFILIPIFIVYVIIFRFLYLENGLSIIIKICLPIFLGLFIAVLLNPLLIFFQYKVKIKSRSFSILLTYIMFFGIISIIITVIAPSIIHNLSLLLKDLPKLFFSANRYVSNLIGNYSIFGGTESFYFTLQEYLFNFAQKFTSLLTTFINIAIGHVIDIFAAVWDFILAVIISVYILMDKENFENWFYKLCHSLFEKKYADDIVYIGYSLNKNVTTFIIGKLLDSILIGFIAFLGSKYIINSPYPLIDGLIVGVTNVIPYFGAFIGGVPVTLVALLNNPTKGIFMAIFILLLQQFDGMILGPKIIGIRLSIKPIIIIISIIIGGGLFGIIGMFLATPIVALIKTSADAYINIKLKDKNIHLPHENI</sequence>
<comment type="caution">
    <text evidence="9">The sequence shown here is derived from an EMBL/GenBank/DDBJ whole genome shotgun (WGS) entry which is preliminary data.</text>
</comment>
<keyword evidence="7 8" id="KW-0472">Membrane</keyword>
<protein>
    <submittedName>
        <fullName evidence="9">PurR-regulated permease PerM</fullName>
    </submittedName>
</protein>
<reference evidence="9 10" key="1">
    <citation type="submission" date="2021-03" db="EMBL/GenBank/DDBJ databases">
        <title>Genomic Encyclopedia of Type Strains, Phase IV (KMG-IV): sequencing the most valuable type-strain genomes for metagenomic binning, comparative biology and taxonomic classification.</title>
        <authorList>
            <person name="Goeker M."/>
        </authorList>
    </citation>
    <scope>NUCLEOTIDE SEQUENCE [LARGE SCALE GENOMIC DNA]</scope>
    <source>
        <strain evidence="9 10">DSM 24004</strain>
    </source>
</reference>